<sequence>MISKVLRIHAITALRHLKNHKQFVTLKLKNNNTSSHFHASRIITFIENLSEFIYPHTHQTLFNVDEQFVVKHMVTITNQWHQHNTSNDNMAKEIPHQFDAKKQENFTYHYDALKTVYTKEASSLFIDTIHPIQATQITYEWIRKSKNKVLEAVSIRSHNNIMQDLDFSDIKDPLVNTYKAITSAHITHFSSKLRKNCPPTHQLHIVLDKTAYHRSNFVKNAVFILKIKLHYFPPLYNSDLNPLKQLWQIMNEQSSTSVYYKNQHWFKEAIIQLFTGTISKITGYLTFKVNNQSQFFASVSSS</sequence>
<organism evidence="2 3">
    <name type="scientific">Candidatus Enterovibrio altilux</name>
    <dbReference type="NCBI Taxonomy" id="1927128"/>
    <lineage>
        <taxon>Bacteria</taxon>
        <taxon>Pseudomonadati</taxon>
        <taxon>Pseudomonadota</taxon>
        <taxon>Gammaproteobacteria</taxon>
        <taxon>Vibrionales</taxon>
        <taxon>Vibrionaceae</taxon>
        <taxon>Enterovibrio</taxon>
    </lineage>
</organism>
<dbReference type="AlphaFoldDB" id="A0A291BBI0"/>
<gene>
    <name evidence="2" type="ORF">BTN50_1974</name>
</gene>
<evidence type="ECO:0000313" key="2">
    <source>
        <dbReference type="EMBL" id="ATF10389.1"/>
    </source>
</evidence>
<evidence type="ECO:0000313" key="3">
    <source>
        <dbReference type="Proteomes" id="UP000218160"/>
    </source>
</evidence>
<dbReference type="Gene3D" id="3.30.420.10">
    <property type="entry name" value="Ribonuclease H-like superfamily/Ribonuclease H"/>
    <property type="match status" value="1"/>
</dbReference>
<proteinExistence type="predicted"/>
<dbReference type="Proteomes" id="UP000218160">
    <property type="component" value="Chromosome 2"/>
</dbReference>
<reference evidence="3" key="1">
    <citation type="submission" date="2017-04" db="EMBL/GenBank/DDBJ databases">
        <title>Genome evolution of the luminous symbionts of deep sea anglerfish.</title>
        <authorList>
            <person name="Hendry T.A."/>
        </authorList>
    </citation>
    <scope>NUCLEOTIDE SEQUENCE [LARGE SCALE GENOMIC DNA]</scope>
</reference>
<feature type="domain" description="Tc1-like transposase DDE" evidence="1">
    <location>
        <begin position="124"/>
        <end position="263"/>
    </location>
</feature>
<dbReference type="EMBL" id="CP020663">
    <property type="protein sequence ID" value="ATF10389.1"/>
    <property type="molecule type" value="Genomic_DNA"/>
</dbReference>
<protein>
    <submittedName>
        <fullName evidence="2">Mobile element protein</fullName>
    </submittedName>
</protein>
<accession>A0A291BBI0</accession>
<dbReference type="OrthoDB" id="9813816at2"/>
<dbReference type="GO" id="GO:0003676">
    <property type="term" value="F:nucleic acid binding"/>
    <property type="evidence" value="ECO:0007669"/>
    <property type="project" value="InterPro"/>
</dbReference>
<dbReference type="Pfam" id="PF13358">
    <property type="entry name" value="DDE_3"/>
    <property type="match status" value="1"/>
</dbReference>
<dbReference type="KEGG" id="elux:BTN50_1974"/>
<evidence type="ECO:0000259" key="1">
    <source>
        <dbReference type="Pfam" id="PF13358"/>
    </source>
</evidence>
<name>A0A291BBI0_9GAMM</name>
<keyword evidence="3" id="KW-1185">Reference proteome</keyword>
<dbReference type="InterPro" id="IPR038717">
    <property type="entry name" value="Tc1-like_DDE_dom"/>
</dbReference>
<dbReference type="InterPro" id="IPR036397">
    <property type="entry name" value="RNaseH_sf"/>
</dbReference>